<accession>A0A2S8CEU0</accession>
<reference evidence="1" key="2">
    <citation type="submission" date="2019-09" db="EMBL/GenBank/DDBJ databases">
        <authorList>
            <consortium name="NCBI Pathogen Detection Project"/>
        </authorList>
    </citation>
    <scope>NUCLEOTIDE SEQUENCE</scope>
    <source>
        <strain evidence="1">CL18-200174</strain>
    </source>
</reference>
<evidence type="ECO:0000313" key="2">
    <source>
        <dbReference type="Proteomes" id="UP000863577"/>
    </source>
</evidence>
<dbReference type="EMBL" id="DACWOD010000009">
    <property type="protein sequence ID" value="HAU2397032.1"/>
    <property type="molecule type" value="Genomic_DNA"/>
</dbReference>
<name>A0A2S8CEU0_LEGPN</name>
<proteinExistence type="predicted"/>
<sequence length="189" mass="22030">MSEYLVLPARKECSMYNKMFKPLDTDPILYFKMYSNYTEGRVDDCCAFILMPSGLQRDWVCLQSIQFAFNKCGDVLGINIIFSGNESNIHKKVRETMEGMLKLKLQYGRGEELFVFDEEKKTFHLGIVPGKDTQAYLEGIIAFIKDSYRLQPDFAQDIKAQLLNKEYLAQEYSRLRWKPPEKESVCVLM</sequence>
<gene>
    <name evidence="1" type="ORF">JBK99_11935</name>
</gene>
<dbReference type="AlphaFoldDB" id="A0A2S8CEU0"/>
<dbReference type="Proteomes" id="UP000863577">
    <property type="component" value="Unassembled WGS sequence"/>
</dbReference>
<reference evidence="1" key="1">
    <citation type="journal article" date="2018" name="Genome Biol.">
        <title>SKESA: strategic k-mer extension for scrupulous assemblies.</title>
        <authorList>
            <person name="Souvorov A."/>
            <person name="Agarwala R."/>
            <person name="Lipman D.J."/>
        </authorList>
    </citation>
    <scope>NUCLEOTIDE SEQUENCE</scope>
    <source>
        <strain evidence="1">CL18-200174</strain>
    </source>
</reference>
<comment type="caution">
    <text evidence="1">The sequence shown here is derived from an EMBL/GenBank/DDBJ whole genome shotgun (WGS) entry which is preliminary data.</text>
</comment>
<evidence type="ECO:0000313" key="1">
    <source>
        <dbReference type="EMBL" id="HAU2397032.1"/>
    </source>
</evidence>
<protein>
    <submittedName>
        <fullName evidence="1">Uncharacterized protein</fullName>
    </submittedName>
</protein>
<organism evidence="1 2">
    <name type="scientific">Legionella pneumophila</name>
    <dbReference type="NCBI Taxonomy" id="446"/>
    <lineage>
        <taxon>Bacteria</taxon>
        <taxon>Pseudomonadati</taxon>
        <taxon>Pseudomonadota</taxon>
        <taxon>Gammaproteobacteria</taxon>
        <taxon>Legionellales</taxon>
        <taxon>Legionellaceae</taxon>
        <taxon>Legionella</taxon>
    </lineage>
</organism>